<sequence length="229" mass="25730">MATPIRDFGLLTFTSEPLDLDEFHDDLVALADEFESLDDSEGSEFNRSNSVFAETPSLFDIANGNDIFKDLFNMLNVNTYHHPLTLNEHPVPTSIAINLGVESLRKDSNHFISGNFDIDDAPLPVGDEIYSCNKEELLWTMFLSLVSDKIDMMKDGFVAGMKALNADGRFSQFNAILQGLQEDAERKASLLKIPESRMKPIHSEVLTALNRNVEKVLELEKFTLLLTDE</sequence>
<dbReference type="Proteomes" id="UP001211907">
    <property type="component" value="Unassembled WGS sequence"/>
</dbReference>
<name>A0AAD5SPR8_9FUNG</name>
<evidence type="ECO:0000313" key="1">
    <source>
        <dbReference type="EMBL" id="KAJ3092124.1"/>
    </source>
</evidence>
<reference evidence="1" key="1">
    <citation type="submission" date="2020-05" db="EMBL/GenBank/DDBJ databases">
        <title>Phylogenomic resolution of chytrid fungi.</title>
        <authorList>
            <person name="Stajich J.E."/>
            <person name="Amses K."/>
            <person name="Simmons R."/>
            <person name="Seto K."/>
            <person name="Myers J."/>
            <person name="Bonds A."/>
            <person name="Quandt C.A."/>
            <person name="Barry K."/>
            <person name="Liu P."/>
            <person name="Grigoriev I."/>
            <person name="Longcore J.E."/>
            <person name="James T.Y."/>
        </authorList>
    </citation>
    <scope>NUCLEOTIDE SEQUENCE</scope>
    <source>
        <strain evidence="1">JEL0513</strain>
    </source>
</reference>
<proteinExistence type="predicted"/>
<dbReference type="AlphaFoldDB" id="A0AAD5SPR8"/>
<accession>A0AAD5SPR8</accession>
<keyword evidence="2" id="KW-1185">Reference proteome</keyword>
<organism evidence="1 2">
    <name type="scientific">Physocladia obscura</name>
    <dbReference type="NCBI Taxonomy" id="109957"/>
    <lineage>
        <taxon>Eukaryota</taxon>
        <taxon>Fungi</taxon>
        <taxon>Fungi incertae sedis</taxon>
        <taxon>Chytridiomycota</taxon>
        <taxon>Chytridiomycota incertae sedis</taxon>
        <taxon>Chytridiomycetes</taxon>
        <taxon>Chytridiales</taxon>
        <taxon>Chytriomycetaceae</taxon>
        <taxon>Physocladia</taxon>
    </lineage>
</organism>
<gene>
    <name evidence="1" type="ORF">HK100_007016</name>
</gene>
<comment type="caution">
    <text evidence="1">The sequence shown here is derived from an EMBL/GenBank/DDBJ whole genome shotgun (WGS) entry which is preliminary data.</text>
</comment>
<protein>
    <submittedName>
        <fullName evidence="1">Uncharacterized protein</fullName>
    </submittedName>
</protein>
<dbReference type="EMBL" id="JADGJH010003283">
    <property type="protein sequence ID" value="KAJ3092124.1"/>
    <property type="molecule type" value="Genomic_DNA"/>
</dbReference>
<evidence type="ECO:0000313" key="2">
    <source>
        <dbReference type="Proteomes" id="UP001211907"/>
    </source>
</evidence>